<reference evidence="10" key="1">
    <citation type="submission" date="2023-01" db="EMBL/GenBank/DDBJ databases">
        <title>Draft genome sequence of Nocardiopsis sp. LSu2-4 isolated from halophytes.</title>
        <authorList>
            <person name="Duangmal K."/>
            <person name="Chantavorakit T."/>
        </authorList>
    </citation>
    <scope>NUCLEOTIDE SEQUENCE</scope>
    <source>
        <strain evidence="10">LSu2-4</strain>
    </source>
</reference>
<feature type="transmembrane region" description="Helical" evidence="8">
    <location>
        <begin position="133"/>
        <end position="151"/>
    </location>
</feature>
<dbReference type="InterPro" id="IPR020846">
    <property type="entry name" value="MFS_dom"/>
</dbReference>
<evidence type="ECO:0000256" key="7">
    <source>
        <dbReference type="SAM" id="MobiDB-lite"/>
    </source>
</evidence>
<dbReference type="PANTHER" id="PTHR42718">
    <property type="entry name" value="MAJOR FACILITATOR SUPERFAMILY MULTIDRUG TRANSPORTER MFSC"/>
    <property type="match status" value="1"/>
</dbReference>
<organism evidence="10 11">
    <name type="scientific">Nocardiopsis suaedae</name>
    <dbReference type="NCBI Taxonomy" id="3018444"/>
    <lineage>
        <taxon>Bacteria</taxon>
        <taxon>Bacillati</taxon>
        <taxon>Actinomycetota</taxon>
        <taxon>Actinomycetes</taxon>
        <taxon>Streptosporangiales</taxon>
        <taxon>Nocardiopsidaceae</taxon>
        <taxon>Nocardiopsis</taxon>
    </lineage>
</organism>
<feature type="domain" description="Major facilitator superfamily (MFS) profile" evidence="9">
    <location>
        <begin position="9"/>
        <end position="356"/>
    </location>
</feature>
<feature type="transmembrane region" description="Helical" evidence="8">
    <location>
        <begin position="45"/>
        <end position="63"/>
    </location>
</feature>
<evidence type="ECO:0000313" key="11">
    <source>
        <dbReference type="Proteomes" id="UP001165685"/>
    </source>
</evidence>
<dbReference type="Gene3D" id="1.20.1250.20">
    <property type="entry name" value="MFS general substrate transporter like domains"/>
    <property type="match status" value="1"/>
</dbReference>
<evidence type="ECO:0000313" key="10">
    <source>
        <dbReference type="EMBL" id="MDA2808765.1"/>
    </source>
</evidence>
<evidence type="ECO:0000256" key="3">
    <source>
        <dbReference type="ARBA" id="ARBA00022475"/>
    </source>
</evidence>
<feature type="transmembrane region" description="Helical" evidence="8">
    <location>
        <begin position="75"/>
        <end position="94"/>
    </location>
</feature>
<dbReference type="InterPro" id="IPR036259">
    <property type="entry name" value="MFS_trans_sf"/>
</dbReference>
<evidence type="ECO:0000256" key="2">
    <source>
        <dbReference type="ARBA" id="ARBA00022448"/>
    </source>
</evidence>
<keyword evidence="5 8" id="KW-1133">Transmembrane helix</keyword>
<keyword evidence="3" id="KW-1003">Cell membrane</keyword>
<feature type="transmembrane region" description="Helical" evidence="8">
    <location>
        <begin position="333"/>
        <end position="355"/>
    </location>
</feature>
<sequence length="356" mass="34174">MHRTHHRPAVWAFGLGAFSVQFDSFALNLALPSIGADLGVAADRLPAAVAAYLLACGAAMVPGGSAGDRVGHRRVLLAGLAAFAAGSALCASAPTPAALIAFRALQGIGGGLVMPAGLALVARTAPGGRAARATGRALGAAGLATAVGPVAGGALTSLAGWPWVFWAVVPLTAAAAGAALTVREPSPPPRRTPGRAPGRAPGARPIRVLRAVAPAAALGAAANAATVVWLFAGPLALQRTWGLEAAAAGIVFAAPSLAVAAGGPLAGRAAARPVPVLIGLIVTGTGLLAPLGALPSVPLVAAALTACGLALGTANALALVAVQDSAPPDAAGLASGFAKTAVTAAGGLAMAVPVLF</sequence>
<proteinExistence type="predicted"/>
<protein>
    <submittedName>
        <fullName evidence="10">MFS transporter</fullName>
    </submittedName>
</protein>
<dbReference type="PROSITE" id="PS50850">
    <property type="entry name" value="MFS"/>
    <property type="match status" value="1"/>
</dbReference>
<feature type="transmembrane region" description="Helical" evidence="8">
    <location>
        <begin position="299"/>
        <end position="321"/>
    </location>
</feature>
<dbReference type="CDD" id="cd17321">
    <property type="entry name" value="MFS_MMR_MDR_like"/>
    <property type="match status" value="1"/>
</dbReference>
<feature type="region of interest" description="Disordered" evidence="7">
    <location>
        <begin position="182"/>
        <end position="202"/>
    </location>
</feature>
<evidence type="ECO:0000256" key="1">
    <source>
        <dbReference type="ARBA" id="ARBA00004651"/>
    </source>
</evidence>
<feature type="transmembrane region" description="Helical" evidence="8">
    <location>
        <begin position="163"/>
        <end position="182"/>
    </location>
</feature>
<keyword evidence="4 8" id="KW-0812">Transmembrane</keyword>
<comment type="caution">
    <text evidence="10">The sequence shown here is derived from an EMBL/GenBank/DDBJ whole genome shotgun (WGS) entry which is preliminary data.</text>
</comment>
<evidence type="ECO:0000256" key="5">
    <source>
        <dbReference type="ARBA" id="ARBA00022989"/>
    </source>
</evidence>
<evidence type="ECO:0000256" key="4">
    <source>
        <dbReference type="ARBA" id="ARBA00022692"/>
    </source>
</evidence>
<evidence type="ECO:0000259" key="9">
    <source>
        <dbReference type="PROSITE" id="PS50850"/>
    </source>
</evidence>
<gene>
    <name evidence="10" type="ORF">O4U47_29940</name>
</gene>
<comment type="subcellular location">
    <subcellularLocation>
        <location evidence="1">Cell membrane</location>
        <topology evidence="1">Multi-pass membrane protein</topology>
    </subcellularLocation>
</comment>
<name>A0ABT4TVN9_9ACTN</name>
<accession>A0ABT4TVN9</accession>
<feature type="transmembrane region" description="Helical" evidence="8">
    <location>
        <begin position="274"/>
        <end position="293"/>
    </location>
</feature>
<feature type="transmembrane region" description="Helical" evidence="8">
    <location>
        <begin position="243"/>
        <end position="262"/>
    </location>
</feature>
<evidence type="ECO:0000256" key="8">
    <source>
        <dbReference type="SAM" id="Phobius"/>
    </source>
</evidence>
<dbReference type="RefSeq" id="WP_270681351.1">
    <property type="nucleotide sequence ID" value="NZ_JAQFWP010000103.1"/>
</dbReference>
<keyword evidence="6 8" id="KW-0472">Membrane</keyword>
<evidence type="ECO:0000256" key="6">
    <source>
        <dbReference type="ARBA" id="ARBA00023136"/>
    </source>
</evidence>
<dbReference type="PANTHER" id="PTHR42718:SF46">
    <property type="entry name" value="BLR6921 PROTEIN"/>
    <property type="match status" value="1"/>
</dbReference>
<keyword evidence="11" id="KW-1185">Reference proteome</keyword>
<feature type="transmembrane region" description="Helical" evidence="8">
    <location>
        <begin position="208"/>
        <end position="231"/>
    </location>
</feature>
<dbReference type="EMBL" id="JAQFWP010000103">
    <property type="protein sequence ID" value="MDA2808765.1"/>
    <property type="molecule type" value="Genomic_DNA"/>
</dbReference>
<dbReference type="InterPro" id="IPR011701">
    <property type="entry name" value="MFS"/>
</dbReference>
<dbReference type="SUPFAM" id="SSF103473">
    <property type="entry name" value="MFS general substrate transporter"/>
    <property type="match status" value="1"/>
</dbReference>
<keyword evidence="2" id="KW-0813">Transport</keyword>
<dbReference type="Pfam" id="PF07690">
    <property type="entry name" value="MFS_1"/>
    <property type="match status" value="1"/>
</dbReference>
<feature type="transmembrane region" description="Helical" evidence="8">
    <location>
        <begin position="100"/>
        <end position="121"/>
    </location>
</feature>
<dbReference type="Proteomes" id="UP001165685">
    <property type="component" value="Unassembled WGS sequence"/>
</dbReference>